<name>A0ABX1K908_9MICO</name>
<dbReference type="PROSITE" id="PS50943">
    <property type="entry name" value="HTH_CROC1"/>
    <property type="match status" value="1"/>
</dbReference>
<keyword evidence="3" id="KW-1185">Reference proteome</keyword>
<protein>
    <submittedName>
        <fullName evidence="2">Helix-turn-helix transcriptional regulator</fullName>
    </submittedName>
</protein>
<sequence>MATSPTPWSEYLKRAAPDLSQADLAVALGQNDATVSRWLSGKTQRPDADTIVAVARKLGQSPVFALIATGYLTTDDLASTSVPKAYGLDEYTDLELSKEIVRRIEAGSATEALTEPISSELIQEVLDEKAAPKPEDEIPYIGRIAKKDLPEKRAADKKPRVGGDPAD</sequence>
<accession>A0ABX1K908</accession>
<gene>
    <name evidence="2" type="ORF">HF576_01965</name>
</gene>
<comment type="caution">
    <text evidence="2">The sequence shown here is derived from an EMBL/GenBank/DDBJ whole genome shotgun (WGS) entry which is preliminary data.</text>
</comment>
<dbReference type="Gene3D" id="1.10.260.40">
    <property type="entry name" value="lambda repressor-like DNA-binding domains"/>
    <property type="match status" value="1"/>
</dbReference>
<dbReference type="InterPro" id="IPR001387">
    <property type="entry name" value="Cro/C1-type_HTH"/>
</dbReference>
<dbReference type="SUPFAM" id="SSF47413">
    <property type="entry name" value="lambda repressor-like DNA-binding domains"/>
    <property type="match status" value="1"/>
</dbReference>
<dbReference type="Proteomes" id="UP001429745">
    <property type="component" value="Unassembled WGS sequence"/>
</dbReference>
<evidence type="ECO:0000259" key="1">
    <source>
        <dbReference type="PROSITE" id="PS50943"/>
    </source>
</evidence>
<dbReference type="EMBL" id="JABACI010000001">
    <property type="protein sequence ID" value="NLP82605.1"/>
    <property type="molecule type" value="Genomic_DNA"/>
</dbReference>
<dbReference type="RefSeq" id="WP_168911096.1">
    <property type="nucleotide sequence ID" value="NZ_JABACI010000001.1"/>
</dbReference>
<feature type="domain" description="HTH cro/C1-type" evidence="1">
    <location>
        <begin position="14"/>
        <end position="65"/>
    </location>
</feature>
<evidence type="ECO:0000313" key="2">
    <source>
        <dbReference type="EMBL" id="NLP82605.1"/>
    </source>
</evidence>
<organism evidence="2 3">
    <name type="scientific">Microbacterium salsuginis</name>
    <dbReference type="NCBI Taxonomy" id="2722803"/>
    <lineage>
        <taxon>Bacteria</taxon>
        <taxon>Bacillati</taxon>
        <taxon>Actinomycetota</taxon>
        <taxon>Actinomycetes</taxon>
        <taxon>Micrococcales</taxon>
        <taxon>Microbacteriaceae</taxon>
        <taxon>Microbacterium</taxon>
    </lineage>
</organism>
<dbReference type="Pfam" id="PF01381">
    <property type="entry name" value="HTH_3"/>
    <property type="match status" value="1"/>
</dbReference>
<dbReference type="SMART" id="SM00530">
    <property type="entry name" value="HTH_XRE"/>
    <property type="match status" value="1"/>
</dbReference>
<evidence type="ECO:0000313" key="3">
    <source>
        <dbReference type="Proteomes" id="UP001429745"/>
    </source>
</evidence>
<dbReference type="InterPro" id="IPR010982">
    <property type="entry name" value="Lambda_DNA-bd_dom_sf"/>
</dbReference>
<proteinExistence type="predicted"/>
<reference evidence="2 3" key="1">
    <citation type="submission" date="2020-04" db="EMBL/GenBank/DDBJ databases">
        <title>CFH 90308 Microbacterium sp.</title>
        <authorList>
            <person name="Nie G."/>
            <person name="Ming H."/>
            <person name="Xia T."/>
        </authorList>
    </citation>
    <scope>NUCLEOTIDE SEQUENCE [LARGE SCALE GENOMIC DNA]</scope>
    <source>
        <strain evidence="2 3">CFH 90308</strain>
    </source>
</reference>
<dbReference type="CDD" id="cd00093">
    <property type="entry name" value="HTH_XRE"/>
    <property type="match status" value="1"/>
</dbReference>